<dbReference type="Pfam" id="PF12833">
    <property type="entry name" value="HTH_18"/>
    <property type="match status" value="1"/>
</dbReference>
<dbReference type="InterPro" id="IPR024775">
    <property type="entry name" value="DinB-like"/>
</dbReference>
<dbReference type="RefSeq" id="WP_147647097.1">
    <property type="nucleotide sequence ID" value="NZ_CP042806.1"/>
</dbReference>
<feature type="domain" description="HTH araC/xylS-type" evidence="4">
    <location>
        <begin position="11"/>
        <end position="109"/>
    </location>
</feature>
<keyword evidence="2" id="KW-0238">DNA-binding</keyword>
<dbReference type="AlphaFoldDB" id="A0A5B9EC71"/>
<dbReference type="InterPro" id="IPR009057">
    <property type="entry name" value="Homeodomain-like_sf"/>
</dbReference>
<evidence type="ECO:0000256" key="3">
    <source>
        <dbReference type="ARBA" id="ARBA00023163"/>
    </source>
</evidence>
<dbReference type="SUPFAM" id="SSF109854">
    <property type="entry name" value="DinB/YfiT-like putative metalloenzymes"/>
    <property type="match status" value="1"/>
</dbReference>
<evidence type="ECO:0000313" key="6">
    <source>
        <dbReference type="Proteomes" id="UP000321820"/>
    </source>
</evidence>
<keyword evidence="1" id="KW-0805">Transcription regulation</keyword>
<keyword evidence="6" id="KW-1185">Reference proteome</keyword>
<dbReference type="PANTHER" id="PTHR40055:SF1">
    <property type="entry name" value="TRANSCRIPTIONAL REGULATOR YGIV-RELATED"/>
    <property type="match status" value="1"/>
</dbReference>
<dbReference type="Pfam" id="PF12867">
    <property type="entry name" value="DinB_2"/>
    <property type="match status" value="1"/>
</dbReference>
<dbReference type="Gene3D" id="1.20.120.450">
    <property type="entry name" value="dinb family like domain"/>
    <property type="match status" value="1"/>
</dbReference>
<dbReference type="GO" id="GO:0003700">
    <property type="term" value="F:DNA-binding transcription factor activity"/>
    <property type="evidence" value="ECO:0007669"/>
    <property type="project" value="InterPro"/>
</dbReference>
<gene>
    <name evidence="5" type="ORF">FTW19_07800</name>
</gene>
<evidence type="ECO:0000259" key="4">
    <source>
        <dbReference type="PROSITE" id="PS01124"/>
    </source>
</evidence>
<dbReference type="GO" id="GO:0043565">
    <property type="term" value="F:sequence-specific DNA binding"/>
    <property type="evidence" value="ECO:0007669"/>
    <property type="project" value="InterPro"/>
</dbReference>
<dbReference type="OrthoDB" id="8365150at2"/>
<dbReference type="EMBL" id="CP042806">
    <property type="protein sequence ID" value="QEE27907.1"/>
    <property type="molecule type" value="Genomic_DNA"/>
</dbReference>
<dbReference type="PROSITE" id="PS00041">
    <property type="entry name" value="HTH_ARAC_FAMILY_1"/>
    <property type="match status" value="1"/>
</dbReference>
<dbReference type="InterPro" id="IPR050908">
    <property type="entry name" value="SmbC-like"/>
</dbReference>
<dbReference type="Proteomes" id="UP000321820">
    <property type="component" value="Chromosome"/>
</dbReference>
<keyword evidence="3" id="KW-0804">Transcription</keyword>
<dbReference type="InterPro" id="IPR018062">
    <property type="entry name" value="HTH_AraC-typ_CS"/>
</dbReference>
<evidence type="ECO:0000256" key="1">
    <source>
        <dbReference type="ARBA" id="ARBA00023015"/>
    </source>
</evidence>
<evidence type="ECO:0000313" key="5">
    <source>
        <dbReference type="EMBL" id="QEE27907.1"/>
    </source>
</evidence>
<name>A0A5B9EC71_9BACT</name>
<dbReference type="Gene3D" id="1.10.10.60">
    <property type="entry name" value="Homeodomain-like"/>
    <property type="match status" value="2"/>
</dbReference>
<sequence length="319" mass="36501">MHNEDDHGTADRLSAIVANSLDTQAKTEDLARLAYQSRTQFHRLFRAVAEETPGAMRRRLRLERAAYQLAYTGMSVTDVALDANFGSLEAFSRAFRRAFRISPSLYRRMRDPHFHLPSSNKIHFLTPGSPTKRGGDMDLFDRFAGNDSWHTRRLLEYASTLTEEQLDRPLPTVVELLPWRESNKTLRQLLENIIFTKEVWTAALSGAEMDTKGPPMSQRSPQAMLQRLEKTDVELHRILCDVRNRSAWDDTFVDALCEPAETFTFGGVFAHIMTFNAHRRLMALDALRQLGIQTEGFGDPMEYEESVAPWDRRVAVKTP</sequence>
<dbReference type="SUPFAM" id="SSF46689">
    <property type="entry name" value="Homeodomain-like"/>
    <property type="match status" value="1"/>
</dbReference>
<organism evidence="5 6">
    <name type="scientific">Terriglobus albidus</name>
    <dbReference type="NCBI Taxonomy" id="1592106"/>
    <lineage>
        <taxon>Bacteria</taxon>
        <taxon>Pseudomonadati</taxon>
        <taxon>Acidobacteriota</taxon>
        <taxon>Terriglobia</taxon>
        <taxon>Terriglobales</taxon>
        <taxon>Acidobacteriaceae</taxon>
        <taxon>Terriglobus</taxon>
    </lineage>
</organism>
<protein>
    <submittedName>
        <fullName evidence="5">Helix-turn-helix domain-containing protein</fullName>
    </submittedName>
</protein>
<dbReference type="InterPro" id="IPR034660">
    <property type="entry name" value="DinB/YfiT-like"/>
</dbReference>
<dbReference type="PANTHER" id="PTHR40055">
    <property type="entry name" value="TRANSCRIPTIONAL REGULATOR YGIV-RELATED"/>
    <property type="match status" value="1"/>
</dbReference>
<evidence type="ECO:0000256" key="2">
    <source>
        <dbReference type="ARBA" id="ARBA00023125"/>
    </source>
</evidence>
<dbReference type="SMART" id="SM00342">
    <property type="entry name" value="HTH_ARAC"/>
    <property type="match status" value="1"/>
</dbReference>
<accession>A0A5B9EC71</accession>
<dbReference type="InterPro" id="IPR018060">
    <property type="entry name" value="HTH_AraC"/>
</dbReference>
<dbReference type="PROSITE" id="PS01124">
    <property type="entry name" value="HTH_ARAC_FAMILY_2"/>
    <property type="match status" value="1"/>
</dbReference>
<reference evidence="5 6" key="1">
    <citation type="submission" date="2019-08" db="EMBL/GenBank/DDBJ databases">
        <title>Complete genome sequence of Terriglobus albidus strain ORNL.</title>
        <authorList>
            <person name="Podar M."/>
        </authorList>
    </citation>
    <scope>NUCLEOTIDE SEQUENCE [LARGE SCALE GENOMIC DNA]</scope>
    <source>
        <strain evidence="5 6">ORNL</strain>
    </source>
</reference>
<dbReference type="KEGG" id="talb:FTW19_07800"/>
<proteinExistence type="predicted"/>